<evidence type="ECO:0000313" key="2">
    <source>
        <dbReference type="EMBL" id="MBW78253.1"/>
    </source>
</evidence>
<keyword evidence="1" id="KW-0732">Signal</keyword>
<evidence type="ECO:0000256" key="1">
    <source>
        <dbReference type="SAM" id="SignalP"/>
    </source>
</evidence>
<feature type="chain" id="PRO_5014844120" evidence="1">
    <location>
        <begin position="34"/>
        <end position="93"/>
    </location>
</feature>
<reference evidence="2" key="1">
    <citation type="submission" date="2018-01" db="EMBL/GenBank/DDBJ databases">
        <title>An insight into the sialome of Amazonian anophelines.</title>
        <authorList>
            <person name="Ribeiro J.M."/>
            <person name="Scarpassa V."/>
            <person name="Calvo E."/>
        </authorList>
    </citation>
    <scope>NUCLEOTIDE SEQUENCE</scope>
</reference>
<proteinExistence type="predicted"/>
<organism evidence="2">
    <name type="scientific">Anopheles darlingi</name>
    <name type="common">Mosquito</name>
    <dbReference type="NCBI Taxonomy" id="43151"/>
    <lineage>
        <taxon>Eukaryota</taxon>
        <taxon>Metazoa</taxon>
        <taxon>Ecdysozoa</taxon>
        <taxon>Arthropoda</taxon>
        <taxon>Hexapoda</taxon>
        <taxon>Insecta</taxon>
        <taxon>Pterygota</taxon>
        <taxon>Neoptera</taxon>
        <taxon>Endopterygota</taxon>
        <taxon>Diptera</taxon>
        <taxon>Nematocera</taxon>
        <taxon>Culicoidea</taxon>
        <taxon>Culicidae</taxon>
        <taxon>Anophelinae</taxon>
        <taxon>Anopheles</taxon>
    </lineage>
</organism>
<accession>A0A2M4DL23</accession>
<dbReference type="EMBL" id="GGFL01014075">
    <property type="protein sequence ID" value="MBW78253.1"/>
    <property type="molecule type" value="Transcribed_RNA"/>
</dbReference>
<sequence>MPAPRVPIPRHPQQSSSFFFVFFLLLFLASRRCRPPHPGTTGVTSTLIQGKQKRASVCPNLDKVVQPPASYQLRVANRFKPSSSSSPAAAAEV</sequence>
<feature type="signal peptide" evidence="1">
    <location>
        <begin position="1"/>
        <end position="33"/>
    </location>
</feature>
<name>A0A2M4DL23_ANODA</name>
<protein>
    <submittedName>
        <fullName evidence="2">Putative secreted protein</fullName>
    </submittedName>
</protein>
<dbReference type="AlphaFoldDB" id="A0A2M4DL23"/>